<evidence type="ECO:0000313" key="3">
    <source>
        <dbReference type="EMBL" id="KAF2483208.1"/>
    </source>
</evidence>
<dbReference type="AlphaFoldDB" id="A0A6A6PSX9"/>
<organism evidence="3 4">
    <name type="scientific">Neohortaea acidophila</name>
    <dbReference type="NCBI Taxonomy" id="245834"/>
    <lineage>
        <taxon>Eukaryota</taxon>
        <taxon>Fungi</taxon>
        <taxon>Dikarya</taxon>
        <taxon>Ascomycota</taxon>
        <taxon>Pezizomycotina</taxon>
        <taxon>Dothideomycetes</taxon>
        <taxon>Dothideomycetidae</taxon>
        <taxon>Mycosphaerellales</taxon>
        <taxon>Teratosphaeriaceae</taxon>
        <taxon>Neohortaea</taxon>
    </lineage>
</organism>
<reference evidence="3" key="1">
    <citation type="journal article" date="2020" name="Stud. Mycol.">
        <title>101 Dothideomycetes genomes: a test case for predicting lifestyles and emergence of pathogens.</title>
        <authorList>
            <person name="Haridas S."/>
            <person name="Albert R."/>
            <person name="Binder M."/>
            <person name="Bloem J."/>
            <person name="Labutti K."/>
            <person name="Salamov A."/>
            <person name="Andreopoulos B."/>
            <person name="Baker S."/>
            <person name="Barry K."/>
            <person name="Bills G."/>
            <person name="Bluhm B."/>
            <person name="Cannon C."/>
            <person name="Castanera R."/>
            <person name="Culley D."/>
            <person name="Daum C."/>
            <person name="Ezra D."/>
            <person name="Gonzalez J."/>
            <person name="Henrissat B."/>
            <person name="Kuo A."/>
            <person name="Liang C."/>
            <person name="Lipzen A."/>
            <person name="Lutzoni F."/>
            <person name="Magnuson J."/>
            <person name="Mondo S."/>
            <person name="Nolan M."/>
            <person name="Ohm R."/>
            <person name="Pangilinan J."/>
            <person name="Park H.-J."/>
            <person name="Ramirez L."/>
            <person name="Alfaro M."/>
            <person name="Sun H."/>
            <person name="Tritt A."/>
            <person name="Yoshinaga Y."/>
            <person name="Zwiers L.-H."/>
            <person name="Turgeon B."/>
            <person name="Goodwin S."/>
            <person name="Spatafora J."/>
            <person name="Crous P."/>
            <person name="Grigoriev I."/>
        </authorList>
    </citation>
    <scope>NUCLEOTIDE SEQUENCE</scope>
    <source>
        <strain evidence="3">CBS 113389</strain>
    </source>
</reference>
<evidence type="ECO:0008006" key="5">
    <source>
        <dbReference type="Google" id="ProtNLM"/>
    </source>
</evidence>
<dbReference type="RefSeq" id="XP_033589778.1">
    <property type="nucleotide sequence ID" value="XM_033735419.1"/>
</dbReference>
<dbReference type="OrthoDB" id="412788at2759"/>
<accession>A0A6A6PSX9</accession>
<evidence type="ECO:0000256" key="1">
    <source>
        <dbReference type="ARBA" id="ARBA00023002"/>
    </source>
</evidence>
<dbReference type="GeneID" id="54476421"/>
<sequence length="310" mass="35780">MSPAAVEPGEHKVLNTTLNHYLDPEKGGHTRYITGTASYFRRKFDERPVQIADIRGREEGFNLNTQGFQFVESDTIGGDFRDAEKVKKEVYPETEKLLREITGATRVKVFSHILRNDSREAAEEKVKSNPQFSDDDAPIEDVVPARFIHIDQSNYGAVEVLDDNIHPPELAQKLKKTRWSIINCWRPIKPVFKDPLAMCDWRTLDENDLVTIPVFFPPKDSGMRYATLTEGDRFELFYLRYNPEQEWYYRHGMKPGECLLVKCFDTVNDGKTARKVPHSAFVDPTNVDNTTRESIEIRCLVFYEDQPLEG</sequence>
<proteinExistence type="inferred from homology"/>
<name>A0A6A6PSX9_9PEZI</name>
<keyword evidence="1" id="KW-0560">Oxidoreductase</keyword>
<dbReference type="InterPro" id="IPR044053">
    <property type="entry name" value="AsaB-like"/>
</dbReference>
<protein>
    <recommendedName>
        <fullName evidence="5">CmcJ-like methyltransferase</fullName>
    </recommendedName>
</protein>
<dbReference type="PANTHER" id="PTHR34598:SF3">
    <property type="entry name" value="OXIDOREDUCTASE AN1597"/>
    <property type="match status" value="1"/>
</dbReference>
<dbReference type="EMBL" id="MU001635">
    <property type="protein sequence ID" value="KAF2483208.1"/>
    <property type="molecule type" value="Genomic_DNA"/>
</dbReference>
<dbReference type="PANTHER" id="PTHR34598">
    <property type="entry name" value="BLL6449 PROTEIN"/>
    <property type="match status" value="1"/>
</dbReference>
<comment type="similarity">
    <text evidence="2">Belongs to the asaB hydroxylase/desaturase family.</text>
</comment>
<gene>
    <name evidence="3" type="ORF">BDY17DRAFT_310259</name>
</gene>
<evidence type="ECO:0000313" key="4">
    <source>
        <dbReference type="Proteomes" id="UP000799767"/>
    </source>
</evidence>
<evidence type="ECO:0000256" key="2">
    <source>
        <dbReference type="ARBA" id="ARBA00023604"/>
    </source>
</evidence>
<dbReference type="Proteomes" id="UP000799767">
    <property type="component" value="Unassembled WGS sequence"/>
</dbReference>
<dbReference type="NCBIfam" id="NF041278">
    <property type="entry name" value="CmcJ_NvfI_EfuI"/>
    <property type="match status" value="1"/>
</dbReference>
<keyword evidence="4" id="KW-1185">Reference proteome</keyword>
<dbReference type="GO" id="GO:0016491">
    <property type="term" value="F:oxidoreductase activity"/>
    <property type="evidence" value="ECO:0007669"/>
    <property type="project" value="UniProtKB-KW"/>
</dbReference>